<dbReference type="STRING" id="1526571.AT746_02775"/>
<evidence type="ECO:0008006" key="4">
    <source>
        <dbReference type="Google" id="ProtNLM"/>
    </source>
</evidence>
<organism evidence="2 3">
    <name type="scientific">Lacimicrobium alkaliphilum</name>
    <dbReference type="NCBI Taxonomy" id="1526571"/>
    <lineage>
        <taxon>Bacteria</taxon>
        <taxon>Pseudomonadati</taxon>
        <taxon>Pseudomonadota</taxon>
        <taxon>Gammaproteobacteria</taxon>
        <taxon>Alteromonadales</taxon>
        <taxon>Alteromonadaceae</taxon>
        <taxon>Lacimicrobium</taxon>
    </lineage>
</organism>
<evidence type="ECO:0000256" key="1">
    <source>
        <dbReference type="SAM" id="SignalP"/>
    </source>
</evidence>
<dbReference type="AlphaFoldDB" id="A0A0U2Z4B6"/>
<dbReference type="KEGG" id="lal:AT746_02775"/>
<dbReference type="Proteomes" id="UP000068447">
    <property type="component" value="Chromosome"/>
</dbReference>
<evidence type="ECO:0000313" key="2">
    <source>
        <dbReference type="EMBL" id="ALS97300.1"/>
    </source>
</evidence>
<keyword evidence="3" id="KW-1185">Reference proteome</keyword>
<feature type="signal peptide" evidence="1">
    <location>
        <begin position="1"/>
        <end position="18"/>
    </location>
</feature>
<accession>A0A0U2Z4B6</accession>
<dbReference type="OrthoDB" id="6384500at2"/>
<name>A0A0U2Z4B6_9ALTE</name>
<feature type="chain" id="PRO_5006835213" description="Outer membrane protein beta-barrel domain-containing protein" evidence="1">
    <location>
        <begin position="19"/>
        <end position="185"/>
    </location>
</feature>
<evidence type="ECO:0000313" key="3">
    <source>
        <dbReference type="Proteomes" id="UP000068447"/>
    </source>
</evidence>
<dbReference type="EMBL" id="CP013650">
    <property type="protein sequence ID" value="ALS97300.1"/>
    <property type="molecule type" value="Genomic_DNA"/>
</dbReference>
<keyword evidence="1" id="KW-0732">Signal</keyword>
<gene>
    <name evidence="2" type="ORF">AT746_02775</name>
</gene>
<reference evidence="2 3" key="1">
    <citation type="submission" date="2015-12" db="EMBL/GenBank/DDBJ databases">
        <title>Complete genome of Lacimicrobium alkaliphilum KCTC 32984.</title>
        <authorList>
            <person name="Kim S.-G."/>
            <person name="Lee Y.-J."/>
        </authorList>
    </citation>
    <scope>NUCLEOTIDE SEQUENCE [LARGE SCALE GENOMIC DNA]</scope>
    <source>
        <strain evidence="2 3">YelD216</strain>
    </source>
</reference>
<sequence>MFRFAIGVIFFSPLLAMANDMSVVSSPIWKQTWQTAPVQVQKYSLGVSDYQHEIKRFSFARPLTRYLSLSAQVITSRRGLQDCANSFDQATLGYEIIPRLQLAEEFELGLGYARLDGGHMAFITGDRLDMADSHSFILSTELMQGQPASSLEVRLTRTHYDAHAVYDQQTAFTDNNVSLSYQIRF</sequence>
<proteinExistence type="predicted"/>
<protein>
    <recommendedName>
        <fullName evidence="4">Outer membrane protein beta-barrel domain-containing protein</fullName>
    </recommendedName>
</protein>
<dbReference type="RefSeq" id="WP_062476102.1">
    <property type="nucleotide sequence ID" value="NZ_CP013650.1"/>
</dbReference>